<accession>A0A7W6J6E1</accession>
<dbReference type="InterPro" id="IPR007392">
    <property type="entry name" value="GD_AH_second"/>
</dbReference>
<dbReference type="Pfam" id="PF08666">
    <property type="entry name" value="SAF"/>
    <property type="match status" value="1"/>
</dbReference>
<dbReference type="InterPro" id="IPR044144">
    <property type="entry name" value="SAF_UxaA/GarD"/>
</dbReference>
<dbReference type="GO" id="GO:0016787">
    <property type="term" value="F:hydrolase activity"/>
    <property type="evidence" value="ECO:0007669"/>
    <property type="project" value="UniProtKB-KW"/>
</dbReference>
<organism evidence="4 5">
    <name type="scientific">Gellertiella hungarica</name>
    <dbReference type="NCBI Taxonomy" id="1572859"/>
    <lineage>
        <taxon>Bacteria</taxon>
        <taxon>Pseudomonadati</taxon>
        <taxon>Pseudomonadota</taxon>
        <taxon>Alphaproteobacteria</taxon>
        <taxon>Hyphomicrobiales</taxon>
        <taxon>Rhizobiaceae</taxon>
        <taxon>Gellertiella</taxon>
    </lineage>
</organism>
<comment type="caution">
    <text evidence="4">The sequence shown here is derived from an EMBL/GenBank/DDBJ whole genome shotgun (WGS) entry which is preliminary data.</text>
</comment>
<reference evidence="4 5" key="1">
    <citation type="submission" date="2020-08" db="EMBL/GenBank/DDBJ databases">
        <title>Genomic Encyclopedia of Type Strains, Phase IV (KMG-IV): sequencing the most valuable type-strain genomes for metagenomic binning, comparative biology and taxonomic classification.</title>
        <authorList>
            <person name="Goeker M."/>
        </authorList>
    </citation>
    <scope>NUCLEOTIDE SEQUENCE [LARGE SCALE GENOMIC DNA]</scope>
    <source>
        <strain evidence="4 5">DSM 29853</strain>
    </source>
</reference>
<dbReference type="InterPro" id="IPR052172">
    <property type="entry name" value="UxaA_altronate/galactarate_dh"/>
</dbReference>
<dbReference type="Gene3D" id="2.30.130.110">
    <property type="match status" value="1"/>
</dbReference>
<dbReference type="CDD" id="cd11613">
    <property type="entry name" value="SAF_AH_GD"/>
    <property type="match status" value="1"/>
</dbReference>
<evidence type="ECO:0000256" key="2">
    <source>
        <dbReference type="ARBA" id="ARBA00023239"/>
    </source>
</evidence>
<keyword evidence="4" id="KW-0378">Hydrolase</keyword>
<protein>
    <submittedName>
        <fullName evidence="4">Altronate hydrolase/galactarate dehydratase</fullName>
        <ecNumber evidence="4">4.2.1.42</ecNumber>
        <ecNumber evidence="4">4.2.1.7</ecNumber>
    </submittedName>
</protein>
<dbReference type="Pfam" id="PF20629">
    <property type="entry name" value="GD_AH_C"/>
    <property type="match status" value="1"/>
</dbReference>
<evidence type="ECO:0000259" key="3">
    <source>
        <dbReference type="SMART" id="SM00858"/>
    </source>
</evidence>
<dbReference type="EC" id="4.2.1.42" evidence="4"/>
<keyword evidence="5" id="KW-1185">Reference proteome</keyword>
<dbReference type="PANTHER" id="PTHR30536:SF5">
    <property type="entry name" value="ALTRONATE DEHYDRATASE"/>
    <property type="match status" value="1"/>
</dbReference>
<dbReference type="RefSeq" id="WP_183366932.1">
    <property type="nucleotide sequence ID" value="NZ_JACIEZ010000005.1"/>
</dbReference>
<comment type="similarity">
    <text evidence="1">Belongs to the UxaA family.</text>
</comment>
<dbReference type="SMART" id="SM00858">
    <property type="entry name" value="SAF"/>
    <property type="match status" value="1"/>
</dbReference>
<gene>
    <name evidence="4" type="ORF">GGR23_002847</name>
</gene>
<dbReference type="EMBL" id="JACIEZ010000005">
    <property type="protein sequence ID" value="MBB4065640.1"/>
    <property type="molecule type" value="Genomic_DNA"/>
</dbReference>
<sequence>MNASHSTIKLQPSDNVVIALKDLAAGAVVEGLEGPLKQAVPRGHKIAVRAIPAGSNVYRYGQIIGQAKADIAAGEHVHVHNLGMGEHTQDYAFASQSIALPPVTESRTFMGYRRADGKVGTRNYIGILTTVNCSGSVAKFIAEAAEKSGFLDDYPNIDGIVPIMHSSGCGMSGAGSENYTTLFRTLSGYARNPNFGGVLLLGLGCEVMQIPDLVGGRKIRADGMLRYMTIQQEGGTRKTIERGLEALRGVAEFANQAVRTPQPVSEITVGMQCGGSDGYSGITANPALGHASDLLVRHGGTTILSETSEIYGAEHLLTRRAETVEVGEKLIERIRWWEDYTARNGGEMDNNPSPGNKRGGLTTILEKSLGAVAKGGTAPLRDVYKFGEPIDKKGFVFMDSPGFDPCSVTGQVASGANLIVFTTGRGSVSGYKPVPCIKIATNSEMYERIRDDMDLNCGDIVTHGVSIEEKGRELFELMIRIASGEQSKSEELGFGAAEFVPWQIGAVM</sequence>
<keyword evidence="2 4" id="KW-0456">Lyase</keyword>
<feature type="domain" description="SAF" evidence="3">
    <location>
        <begin position="14"/>
        <end position="83"/>
    </location>
</feature>
<evidence type="ECO:0000313" key="4">
    <source>
        <dbReference type="EMBL" id="MBB4065640.1"/>
    </source>
</evidence>
<dbReference type="GO" id="GO:0008789">
    <property type="term" value="F:altronate dehydratase activity"/>
    <property type="evidence" value="ECO:0007669"/>
    <property type="project" value="UniProtKB-EC"/>
</dbReference>
<name>A0A7W6J6E1_9HYPH</name>
<dbReference type="Pfam" id="PF04295">
    <property type="entry name" value="GD_AH_second"/>
    <property type="match status" value="1"/>
</dbReference>
<dbReference type="PANTHER" id="PTHR30536">
    <property type="entry name" value="ALTRONATE/GALACTARATE DEHYDRATASE"/>
    <property type="match status" value="1"/>
</dbReference>
<proteinExistence type="inferred from homology"/>
<dbReference type="Proteomes" id="UP000528286">
    <property type="component" value="Unassembled WGS sequence"/>
</dbReference>
<dbReference type="GO" id="GO:0019698">
    <property type="term" value="P:D-galacturonate catabolic process"/>
    <property type="evidence" value="ECO:0007669"/>
    <property type="project" value="TreeGrafter"/>
</dbReference>
<evidence type="ECO:0000256" key="1">
    <source>
        <dbReference type="ARBA" id="ARBA00010986"/>
    </source>
</evidence>
<evidence type="ECO:0000313" key="5">
    <source>
        <dbReference type="Proteomes" id="UP000528286"/>
    </source>
</evidence>
<dbReference type="EC" id="4.2.1.7" evidence="4"/>
<dbReference type="InterPro" id="IPR048332">
    <property type="entry name" value="GD_AH_C"/>
</dbReference>
<dbReference type="GO" id="GO:0008867">
    <property type="term" value="F:galactarate dehydratase activity"/>
    <property type="evidence" value="ECO:0007669"/>
    <property type="project" value="UniProtKB-EC"/>
</dbReference>
<dbReference type="AlphaFoldDB" id="A0A7W6J6E1"/>
<dbReference type="InterPro" id="IPR013974">
    <property type="entry name" value="SAF"/>
</dbReference>